<evidence type="ECO:0000313" key="1">
    <source>
        <dbReference type="EMBL" id="CAI8618280.1"/>
    </source>
</evidence>
<dbReference type="AlphaFoldDB" id="A0AAV1B6X7"/>
<keyword evidence="2" id="KW-1185">Reference proteome</keyword>
<sequence length="105" mass="12014">MKTEWNYLPSTISEFESKIISLIEDYETEGVFRDSFYGKLMGRVNMDQLQKFHALAKDQDLTTDLLDRVMEASVAMTILDTVVQTPARVTAPTLIATFHTPNFTY</sequence>
<dbReference type="Proteomes" id="UP001157006">
    <property type="component" value="Chromosome 6"/>
</dbReference>
<accession>A0AAV1B6X7</accession>
<protein>
    <submittedName>
        <fullName evidence="1">Uncharacterized protein</fullName>
    </submittedName>
</protein>
<name>A0AAV1B6X7_VICFA</name>
<organism evidence="1 2">
    <name type="scientific">Vicia faba</name>
    <name type="common">Broad bean</name>
    <name type="synonym">Faba vulgaris</name>
    <dbReference type="NCBI Taxonomy" id="3906"/>
    <lineage>
        <taxon>Eukaryota</taxon>
        <taxon>Viridiplantae</taxon>
        <taxon>Streptophyta</taxon>
        <taxon>Embryophyta</taxon>
        <taxon>Tracheophyta</taxon>
        <taxon>Spermatophyta</taxon>
        <taxon>Magnoliopsida</taxon>
        <taxon>eudicotyledons</taxon>
        <taxon>Gunneridae</taxon>
        <taxon>Pentapetalae</taxon>
        <taxon>rosids</taxon>
        <taxon>fabids</taxon>
        <taxon>Fabales</taxon>
        <taxon>Fabaceae</taxon>
        <taxon>Papilionoideae</taxon>
        <taxon>50 kb inversion clade</taxon>
        <taxon>NPAAA clade</taxon>
        <taxon>Hologalegina</taxon>
        <taxon>IRL clade</taxon>
        <taxon>Fabeae</taxon>
        <taxon>Vicia</taxon>
    </lineage>
</organism>
<gene>
    <name evidence="1" type="ORF">VFH_VI115680</name>
</gene>
<dbReference type="EMBL" id="OX451741">
    <property type="protein sequence ID" value="CAI8618280.1"/>
    <property type="molecule type" value="Genomic_DNA"/>
</dbReference>
<evidence type="ECO:0000313" key="2">
    <source>
        <dbReference type="Proteomes" id="UP001157006"/>
    </source>
</evidence>
<proteinExistence type="predicted"/>
<reference evidence="1 2" key="1">
    <citation type="submission" date="2023-01" db="EMBL/GenBank/DDBJ databases">
        <authorList>
            <person name="Kreplak J."/>
        </authorList>
    </citation>
    <scope>NUCLEOTIDE SEQUENCE [LARGE SCALE GENOMIC DNA]</scope>
</reference>